<proteinExistence type="predicted"/>
<dbReference type="EMBL" id="LVVM01003328">
    <property type="protein sequence ID" value="OJA15114.1"/>
    <property type="molecule type" value="Genomic_DNA"/>
</dbReference>
<feature type="compositionally biased region" description="Low complexity" evidence="1">
    <location>
        <begin position="61"/>
        <end position="80"/>
    </location>
</feature>
<feature type="compositionally biased region" description="Polar residues" evidence="1">
    <location>
        <begin position="88"/>
        <end position="99"/>
    </location>
</feature>
<evidence type="ECO:0000256" key="1">
    <source>
        <dbReference type="SAM" id="MobiDB-lite"/>
    </source>
</evidence>
<gene>
    <name evidence="2" type="ORF">AZE42_09079</name>
</gene>
<sequence>MTPNKGQSQPEPGVTTEEQDELTPQLAIQKKPAKADLLYTRNGVVTETSVTTHVHESLLGPTPSGTPTRTPKTTHQQGAQQRRRRQTAHSLPSATPNQHQSHKYTFI</sequence>
<dbReference type="AlphaFoldDB" id="A0A1J8R053"/>
<keyword evidence="3" id="KW-1185">Reference proteome</keyword>
<protein>
    <submittedName>
        <fullName evidence="2">Uncharacterized protein</fullName>
    </submittedName>
</protein>
<reference evidence="2 3" key="1">
    <citation type="submission" date="2016-03" db="EMBL/GenBank/DDBJ databases">
        <title>Comparative genomics of the ectomycorrhizal sister species Rhizopogon vinicolor and Rhizopogon vesiculosus (Basidiomycota: Boletales) reveals a divergence of the mating type B locus.</title>
        <authorList>
            <person name="Mujic A.B."/>
            <person name="Kuo A."/>
            <person name="Tritt A."/>
            <person name="Lipzen A."/>
            <person name="Chen C."/>
            <person name="Johnson J."/>
            <person name="Sharma A."/>
            <person name="Barry K."/>
            <person name="Grigoriev I.V."/>
            <person name="Spatafora J.W."/>
        </authorList>
    </citation>
    <scope>NUCLEOTIDE SEQUENCE [LARGE SCALE GENOMIC DNA]</scope>
    <source>
        <strain evidence="2 3">AM-OR11-056</strain>
    </source>
</reference>
<feature type="region of interest" description="Disordered" evidence="1">
    <location>
        <begin position="50"/>
        <end position="107"/>
    </location>
</feature>
<feature type="compositionally biased region" description="Polar residues" evidence="1">
    <location>
        <begin position="1"/>
        <end position="10"/>
    </location>
</feature>
<feature type="region of interest" description="Disordered" evidence="1">
    <location>
        <begin position="1"/>
        <end position="28"/>
    </location>
</feature>
<name>A0A1J8R053_9AGAM</name>
<comment type="caution">
    <text evidence="2">The sequence shown here is derived from an EMBL/GenBank/DDBJ whole genome shotgun (WGS) entry which is preliminary data.</text>
</comment>
<evidence type="ECO:0000313" key="2">
    <source>
        <dbReference type="EMBL" id="OJA15114.1"/>
    </source>
</evidence>
<dbReference type="Proteomes" id="UP000183567">
    <property type="component" value="Unassembled WGS sequence"/>
</dbReference>
<evidence type="ECO:0000313" key="3">
    <source>
        <dbReference type="Proteomes" id="UP000183567"/>
    </source>
</evidence>
<accession>A0A1J8R053</accession>
<organism evidence="2 3">
    <name type="scientific">Rhizopogon vesiculosus</name>
    <dbReference type="NCBI Taxonomy" id="180088"/>
    <lineage>
        <taxon>Eukaryota</taxon>
        <taxon>Fungi</taxon>
        <taxon>Dikarya</taxon>
        <taxon>Basidiomycota</taxon>
        <taxon>Agaricomycotina</taxon>
        <taxon>Agaricomycetes</taxon>
        <taxon>Agaricomycetidae</taxon>
        <taxon>Boletales</taxon>
        <taxon>Suillineae</taxon>
        <taxon>Rhizopogonaceae</taxon>
        <taxon>Rhizopogon</taxon>
    </lineage>
</organism>